<dbReference type="AlphaFoldDB" id="A0A919SGC5"/>
<dbReference type="InterPro" id="IPR000801">
    <property type="entry name" value="Esterase-like"/>
</dbReference>
<keyword evidence="2" id="KW-1185">Reference proteome</keyword>
<dbReference type="InterPro" id="IPR050583">
    <property type="entry name" value="Mycobacterial_A85_antigen"/>
</dbReference>
<dbReference type="SUPFAM" id="SSF53474">
    <property type="entry name" value="alpha/beta-Hydrolases"/>
    <property type="match status" value="1"/>
</dbReference>
<evidence type="ECO:0000313" key="1">
    <source>
        <dbReference type="EMBL" id="GIM70508.1"/>
    </source>
</evidence>
<proteinExistence type="predicted"/>
<gene>
    <name evidence="1" type="ORF">Aau02nite_41330</name>
</gene>
<accession>A0A919SGC5</accession>
<dbReference type="Gene3D" id="3.40.50.1820">
    <property type="entry name" value="alpha/beta hydrolase"/>
    <property type="match status" value="1"/>
</dbReference>
<dbReference type="EMBL" id="BOQL01000031">
    <property type="protein sequence ID" value="GIM70508.1"/>
    <property type="molecule type" value="Genomic_DNA"/>
</dbReference>
<dbReference type="Proteomes" id="UP000681340">
    <property type="component" value="Unassembled WGS sequence"/>
</dbReference>
<sequence length="257" mass="28176">MALLRVDFSSETLALGTSMTVVLPERASAQIGITGHDTGAPPPVLYLLHGLTDDDTAWTRYTSIERYAAARGLAVVMPQVHRSFYADETHGSRFFTFLSEELPAVVSSFFRVSTRREDTFVAGLSMGGYGALKWALREPARFAAAASLSGALDVAGMQQHDDRPHIVELLGRVFDRPLAGTGDDLLHLVATADGRELPRLLLRCGTEDHLLAANERFVAACREHDVDLDAAFGPGAHEWSYWDAQIQTVLDWLPLKN</sequence>
<dbReference type="RefSeq" id="WP_212990136.1">
    <property type="nucleotide sequence ID" value="NZ_BAABEA010000005.1"/>
</dbReference>
<evidence type="ECO:0000313" key="2">
    <source>
        <dbReference type="Proteomes" id="UP000681340"/>
    </source>
</evidence>
<name>A0A919SGC5_9ACTN</name>
<reference evidence="1" key="1">
    <citation type="submission" date="2021-03" db="EMBL/GenBank/DDBJ databases">
        <title>Whole genome shotgun sequence of Actinoplanes auranticolor NBRC 12245.</title>
        <authorList>
            <person name="Komaki H."/>
            <person name="Tamura T."/>
        </authorList>
    </citation>
    <scope>NUCLEOTIDE SEQUENCE</scope>
    <source>
        <strain evidence="1">NBRC 12245</strain>
    </source>
</reference>
<organism evidence="1 2">
    <name type="scientific">Actinoplanes auranticolor</name>
    <dbReference type="NCBI Taxonomy" id="47988"/>
    <lineage>
        <taxon>Bacteria</taxon>
        <taxon>Bacillati</taxon>
        <taxon>Actinomycetota</taxon>
        <taxon>Actinomycetes</taxon>
        <taxon>Micromonosporales</taxon>
        <taxon>Micromonosporaceae</taxon>
        <taxon>Actinoplanes</taxon>
    </lineage>
</organism>
<dbReference type="InterPro" id="IPR029058">
    <property type="entry name" value="AB_hydrolase_fold"/>
</dbReference>
<dbReference type="GO" id="GO:0016747">
    <property type="term" value="F:acyltransferase activity, transferring groups other than amino-acyl groups"/>
    <property type="evidence" value="ECO:0007669"/>
    <property type="project" value="TreeGrafter"/>
</dbReference>
<dbReference type="PANTHER" id="PTHR48098:SF1">
    <property type="entry name" value="DIACYLGLYCEROL ACYLTRANSFERASE_MYCOLYLTRANSFERASE AG85A"/>
    <property type="match status" value="1"/>
</dbReference>
<dbReference type="Pfam" id="PF00756">
    <property type="entry name" value="Esterase"/>
    <property type="match status" value="1"/>
</dbReference>
<protein>
    <submittedName>
        <fullName evidence="1">Esterase</fullName>
    </submittedName>
</protein>
<dbReference type="PANTHER" id="PTHR48098">
    <property type="entry name" value="ENTEROCHELIN ESTERASE-RELATED"/>
    <property type="match status" value="1"/>
</dbReference>
<comment type="caution">
    <text evidence="1">The sequence shown here is derived from an EMBL/GenBank/DDBJ whole genome shotgun (WGS) entry which is preliminary data.</text>
</comment>